<feature type="transmembrane region" description="Helical" evidence="5">
    <location>
        <begin position="103"/>
        <end position="128"/>
    </location>
</feature>
<evidence type="ECO:0000313" key="6">
    <source>
        <dbReference type="EMBL" id="RDH46747.1"/>
    </source>
</evidence>
<comment type="caution">
    <text evidence="6">The sequence shown here is derived from an EMBL/GenBank/DDBJ whole genome shotgun (WGS) entry which is preliminary data.</text>
</comment>
<keyword evidence="7" id="KW-1185">Reference proteome</keyword>
<keyword evidence="4 5" id="KW-0472">Membrane</keyword>
<feature type="transmembrane region" description="Helical" evidence="5">
    <location>
        <begin position="66"/>
        <end position="83"/>
    </location>
</feature>
<feature type="transmembrane region" description="Helical" evidence="5">
    <location>
        <begin position="33"/>
        <end position="54"/>
    </location>
</feature>
<evidence type="ECO:0000256" key="5">
    <source>
        <dbReference type="SAM" id="Phobius"/>
    </source>
</evidence>
<sequence>MMFTWVDWLIVGIIAISSLISLSRGFLQEALSLVIWIAAVIIAWTFGGSLAHIFSEYVATPSVQKILACSVLFLVTLIVGGLVTKLLSELVKATGLTGTDRVLGMLFGGARGVVVVVLLVGIVGFAPVEQDPWWQQSQLIPYFREAADWSMDTLMTWLQPVLDQVSLKQKTT</sequence>
<dbReference type="Pfam" id="PF02674">
    <property type="entry name" value="Colicin_V"/>
    <property type="match status" value="1"/>
</dbReference>
<proteinExistence type="predicted"/>
<dbReference type="Proteomes" id="UP000257039">
    <property type="component" value="Unassembled WGS sequence"/>
</dbReference>
<gene>
    <name evidence="6" type="ORF">B9G39_13755</name>
</gene>
<accession>A0A4P9VVD7</accession>
<reference evidence="6 7" key="1">
    <citation type="submission" date="2017-04" db="EMBL/GenBank/DDBJ databases">
        <title>Draft genome sequence of Zooshikella ganghwensis VG4 isolated from Red Sea sediments.</title>
        <authorList>
            <person name="Rehman Z."/>
            <person name="Alam I."/>
            <person name="Kamau A."/>
            <person name="Bajic V."/>
            <person name="Leiknes T."/>
        </authorList>
    </citation>
    <scope>NUCLEOTIDE SEQUENCE [LARGE SCALE GENOMIC DNA]</scope>
    <source>
        <strain evidence="6 7">VG4</strain>
    </source>
</reference>
<feature type="transmembrane region" description="Helical" evidence="5">
    <location>
        <begin position="7"/>
        <end position="27"/>
    </location>
</feature>
<dbReference type="PANTHER" id="PTHR36926:SF1">
    <property type="entry name" value="COLICIN V PRODUCTION PROTEIN"/>
    <property type="match status" value="1"/>
</dbReference>
<dbReference type="AlphaFoldDB" id="A0A4P9VVD7"/>
<keyword evidence="3 5" id="KW-1133">Transmembrane helix</keyword>
<name>A0A4P9VVD7_9GAMM</name>
<dbReference type="GO" id="GO:0009403">
    <property type="term" value="P:toxin biosynthetic process"/>
    <property type="evidence" value="ECO:0007669"/>
    <property type="project" value="InterPro"/>
</dbReference>
<dbReference type="InterPro" id="IPR003825">
    <property type="entry name" value="Colicin-V_CvpA"/>
</dbReference>
<evidence type="ECO:0000256" key="1">
    <source>
        <dbReference type="ARBA" id="ARBA00004141"/>
    </source>
</evidence>
<evidence type="ECO:0000256" key="4">
    <source>
        <dbReference type="ARBA" id="ARBA00023136"/>
    </source>
</evidence>
<comment type="subcellular location">
    <subcellularLocation>
        <location evidence="1">Membrane</location>
        <topology evidence="1">Multi-pass membrane protein</topology>
    </subcellularLocation>
</comment>
<evidence type="ECO:0000256" key="3">
    <source>
        <dbReference type="ARBA" id="ARBA00022989"/>
    </source>
</evidence>
<dbReference type="PANTHER" id="PTHR36926">
    <property type="entry name" value="COLICIN V PRODUCTION PROTEIN"/>
    <property type="match status" value="1"/>
</dbReference>
<dbReference type="EMBL" id="NDXW01000001">
    <property type="protein sequence ID" value="RDH46747.1"/>
    <property type="molecule type" value="Genomic_DNA"/>
</dbReference>
<keyword evidence="2 5" id="KW-0812">Transmembrane</keyword>
<evidence type="ECO:0000313" key="7">
    <source>
        <dbReference type="Proteomes" id="UP000257039"/>
    </source>
</evidence>
<dbReference type="InterPro" id="IPR052719">
    <property type="entry name" value="CvpA-like"/>
</dbReference>
<organism evidence="6 7">
    <name type="scientific">Zooshikella ganghwensis</name>
    <dbReference type="NCBI Taxonomy" id="202772"/>
    <lineage>
        <taxon>Bacteria</taxon>
        <taxon>Pseudomonadati</taxon>
        <taxon>Pseudomonadota</taxon>
        <taxon>Gammaproteobacteria</taxon>
        <taxon>Oceanospirillales</taxon>
        <taxon>Zooshikellaceae</taxon>
        <taxon>Zooshikella</taxon>
    </lineage>
</organism>
<protein>
    <submittedName>
        <fullName evidence="6">CvpA family protein</fullName>
    </submittedName>
</protein>
<evidence type="ECO:0000256" key="2">
    <source>
        <dbReference type="ARBA" id="ARBA00022692"/>
    </source>
</evidence>
<dbReference type="GO" id="GO:0016020">
    <property type="term" value="C:membrane"/>
    <property type="evidence" value="ECO:0007669"/>
    <property type="project" value="UniProtKB-SubCell"/>
</dbReference>